<evidence type="ECO:0000256" key="6">
    <source>
        <dbReference type="ARBA" id="ARBA00022660"/>
    </source>
</evidence>
<dbReference type="InterPro" id="IPR010934">
    <property type="entry name" value="NADH_DH_su5_C"/>
</dbReference>
<comment type="catalytic activity">
    <reaction evidence="16 17">
        <text>a ubiquinone + NADH + 5 H(+)(in) = a ubiquinol + NAD(+) + 4 H(+)(out)</text>
        <dbReference type="Rhea" id="RHEA:29091"/>
        <dbReference type="Rhea" id="RHEA-COMP:9565"/>
        <dbReference type="Rhea" id="RHEA-COMP:9566"/>
        <dbReference type="ChEBI" id="CHEBI:15378"/>
        <dbReference type="ChEBI" id="CHEBI:16389"/>
        <dbReference type="ChEBI" id="CHEBI:17976"/>
        <dbReference type="ChEBI" id="CHEBI:57540"/>
        <dbReference type="ChEBI" id="CHEBI:57945"/>
        <dbReference type="EC" id="7.1.1.2"/>
    </reaction>
</comment>
<feature type="transmembrane region" description="Helical" evidence="17">
    <location>
        <begin position="423"/>
        <end position="442"/>
    </location>
</feature>
<comment type="function">
    <text evidence="17">Core subunit of the mitochondrial membrane respiratory chain NADH dehydrogenase (Complex I) which catalyzes electron transfer from NADH through the respiratory chain, using ubiquinone as an electron acceptor. Essential for the catalytic activity and assembly of complex I.</text>
</comment>
<dbReference type="GO" id="GO:0008137">
    <property type="term" value="F:NADH dehydrogenase (ubiquinone) activity"/>
    <property type="evidence" value="ECO:0007669"/>
    <property type="project" value="UniProtKB-EC"/>
</dbReference>
<evidence type="ECO:0000256" key="4">
    <source>
        <dbReference type="ARBA" id="ARBA00021096"/>
    </source>
</evidence>
<dbReference type="GO" id="GO:0015990">
    <property type="term" value="P:electron transport coupled proton transport"/>
    <property type="evidence" value="ECO:0007669"/>
    <property type="project" value="TreeGrafter"/>
</dbReference>
<feature type="transmembrane region" description="Helical" evidence="17">
    <location>
        <begin position="330"/>
        <end position="354"/>
    </location>
</feature>
<dbReference type="EMBL" id="KX087359">
    <property type="protein sequence ID" value="ARH55236.1"/>
    <property type="molecule type" value="Genomic_DNA"/>
</dbReference>
<evidence type="ECO:0000259" key="18">
    <source>
        <dbReference type="Pfam" id="PF00361"/>
    </source>
</evidence>
<feature type="transmembrane region" description="Helical" evidence="17">
    <location>
        <begin position="243"/>
        <end position="262"/>
    </location>
</feature>
<comment type="function">
    <text evidence="1">Core subunit of the mitochondrial membrane respiratory chain NADH dehydrogenase (Complex I) that is believed to belong to the minimal assembly required for catalysis. Complex I functions in the transfer of electrons from NADH to the respiratory chain. The immediate electron acceptor for the enzyme is believed to be ubiquinone.</text>
</comment>
<keyword evidence="15 17" id="KW-0472">Membrane</keyword>
<comment type="similarity">
    <text evidence="17">Belongs to the complex I subunit 5 family.</text>
</comment>
<evidence type="ECO:0000256" key="7">
    <source>
        <dbReference type="ARBA" id="ARBA00022692"/>
    </source>
</evidence>
<dbReference type="PANTHER" id="PTHR42829:SF2">
    <property type="entry name" value="NADH-UBIQUINONE OXIDOREDUCTASE CHAIN 5"/>
    <property type="match status" value="1"/>
</dbReference>
<keyword evidence="10" id="KW-0249">Electron transport</keyword>
<feature type="transmembrane region" description="Helical" evidence="17">
    <location>
        <begin position="87"/>
        <end position="114"/>
    </location>
</feature>
<comment type="subcellular location">
    <subcellularLocation>
        <location evidence="2">Mitochondrion inner membrane</location>
        <topology evidence="2">Multi-pass membrane protein</topology>
    </subcellularLocation>
</comment>
<evidence type="ECO:0000256" key="8">
    <source>
        <dbReference type="ARBA" id="ARBA00022792"/>
    </source>
</evidence>
<dbReference type="PRINTS" id="PR01434">
    <property type="entry name" value="NADHDHGNASE5"/>
</dbReference>
<evidence type="ECO:0000256" key="13">
    <source>
        <dbReference type="ARBA" id="ARBA00023075"/>
    </source>
</evidence>
<feature type="transmembrane region" description="Helical" evidence="17">
    <location>
        <begin position="268"/>
        <end position="287"/>
    </location>
</feature>
<feature type="transmembrane region" description="Helical" evidence="17">
    <location>
        <begin position="180"/>
        <end position="201"/>
    </location>
</feature>
<keyword evidence="14 17" id="KW-0496">Mitochondrion</keyword>
<organism evidence="21">
    <name type="scientific">Trigonopterus sp. 1 AH-2016</name>
    <dbReference type="NCBI Taxonomy" id="1903835"/>
    <lineage>
        <taxon>Eukaryota</taxon>
        <taxon>Metazoa</taxon>
        <taxon>Ecdysozoa</taxon>
        <taxon>Arthropoda</taxon>
        <taxon>Hexapoda</taxon>
        <taxon>Insecta</taxon>
        <taxon>Pterygota</taxon>
        <taxon>Neoptera</taxon>
        <taxon>Endopterygota</taxon>
        <taxon>Coleoptera</taxon>
        <taxon>Polyphaga</taxon>
        <taxon>Cucujiformia</taxon>
        <taxon>Curculionidae</taxon>
        <taxon>Cryptorhynchinae</taxon>
        <taxon>Trigonopterus</taxon>
    </lineage>
</organism>
<keyword evidence="11 17" id="KW-1133">Transmembrane helix</keyword>
<evidence type="ECO:0000256" key="17">
    <source>
        <dbReference type="RuleBase" id="RU003404"/>
    </source>
</evidence>
<dbReference type="Pfam" id="PF00361">
    <property type="entry name" value="Proton_antipo_M"/>
    <property type="match status" value="1"/>
</dbReference>
<feature type="transmembrane region" description="Helical" evidence="17">
    <location>
        <begin position="366"/>
        <end position="388"/>
    </location>
</feature>
<dbReference type="PRINTS" id="PR01435">
    <property type="entry name" value="NPOXDRDTASE5"/>
</dbReference>
<evidence type="ECO:0000256" key="14">
    <source>
        <dbReference type="ARBA" id="ARBA00023128"/>
    </source>
</evidence>
<evidence type="ECO:0000256" key="12">
    <source>
        <dbReference type="ARBA" id="ARBA00023027"/>
    </source>
</evidence>
<evidence type="ECO:0000256" key="15">
    <source>
        <dbReference type="ARBA" id="ARBA00023136"/>
    </source>
</evidence>
<reference evidence="21" key="1">
    <citation type="submission" date="2016-04" db="EMBL/GenBank/DDBJ databases">
        <title>Mitochondria of beetle species.</title>
        <authorList>
            <person name="Hunter A."/>
            <person name="Moriniere J."/>
            <person name="Tang P."/>
            <person name="Linard B."/>
            <person name="Crampton-Platt A."/>
            <person name="Vogler A.P."/>
        </authorList>
    </citation>
    <scope>NUCLEOTIDE SEQUENCE</scope>
</reference>
<dbReference type="PANTHER" id="PTHR42829">
    <property type="entry name" value="NADH-UBIQUINONE OXIDOREDUCTASE CHAIN 5"/>
    <property type="match status" value="1"/>
</dbReference>
<feature type="transmembrane region" description="Helical" evidence="17">
    <location>
        <begin position="213"/>
        <end position="231"/>
    </location>
</feature>
<feature type="transmembrane region" description="Helical" evidence="17">
    <location>
        <begin position="7"/>
        <end position="27"/>
    </location>
</feature>
<evidence type="ECO:0000259" key="20">
    <source>
        <dbReference type="Pfam" id="PF06455"/>
    </source>
</evidence>
<feature type="transmembrane region" description="Helical" evidence="17">
    <location>
        <begin position="556"/>
        <end position="572"/>
    </location>
</feature>
<evidence type="ECO:0000256" key="16">
    <source>
        <dbReference type="ARBA" id="ARBA00049551"/>
    </source>
</evidence>
<dbReference type="GO" id="GO:0005743">
    <property type="term" value="C:mitochondrial inner membrane"/>
    <property type="evidence" value="ECO:0007669"/>
    <property type="project" value="UniProtKB-SubCell"/>
</dbReference>
<dbReference type="Pfam" id="PF06455">
    <property type="entry name" value="NADH5_C"/>
    <property type="match status" value="1"/>
</dbReference>
<dbReference type="Pfam" id="PF00662">
    <property type="entry name" value="Proton_antipo_N"/>
    <property type="match status" value="1"/>
</dbReference>
<feature type="transmembrane region" description="Helical" evidence="17">
    <location>
        <begin position="54"/>
        <end position="75"/>
    </location>
</feature>
<dbReference type="GO" id="GO:0042773">
    <property type="term" value="P:ATP synthesis coupled electron transport"/>
    <property type="evidence" value="ECO:0007669"/>
    <property type="project" value="InterPro"/>
</dbReference>
<evidence type="ECO:0000256" key="3">
    <source>
        <dbReference type="ARBA" id="ARBA00012944"/>
    </source>
</evidence>
<keyword evidence="9" id="KW-1278">Translocase</keyword>
<evidence type="ECO:0000313" key="21">
    <source>
        <dbReference type="EMBL" id="ARH55236.1"/>
    </source>
</evidence>
<feature type="domain" description="NADH-Ubiquinone oxidoreductase (complex I) chain 5 N-terminal" evidence="19">
    <location>
        <begin position="41"/>
        <end position="87"/>
    </location>
</feature>
<dbReference type="GO" id="GO:0003954">
    <property type="term" value="F:NADH dehydrogenase activity"/>
    <property type="evidence" value="ECO:0007669"/>
    <property type="project" value="TreeGrafter"/>
</dbReference>
<feature type="transmembrane region" description="Helical" evidence="17">
    <location>
        <begin position="454"/>
        <end position="473"/>
    </location>
</feature>
<evidence type="ECO:0000256" key="1">
    <source>
        <dbReference type="ARBA" id="ARBA00003257"/>
    </source>
</evidence>
<dbReference type="InterPro" id="IPR001516">
    <property type="entry name" value="Proton_antipo_N"/>
</dbReference>
<feature type="transmembrane region" description="Helical" evidence="17">
    <location>
        <begin position="294"/>
        <end position="318"/>
    </location>
</feature>
<evidence type="ECO:0000256" key="9">
    <source>
        <dbReference type="ARBA" id="ARBA00022967"/>
    </source>
</evidence>
<keyword evidence="7 17" id="KW-0812">Transmembrane</keyword>
<keyword evidence="6" id="KW-0679">Respiratory chain</keyword>
<evidence type="ECO:0000256" key="11">
    <source>
        <dbReference type="ARBA" id="ARBA00022989"/>
    </source>
</evidence>
<name>A0A343C5D0_9CUCU</name>
<dbReference type="InterPro" id="IPR003945">
    <property type="entry name" value="NU5C-like"/>
</dbReference>
<evidence type="ECO:0000256" key="10">
    <source>
        <dbReference type="ARBA" id="ARBA00022982"/>
    </source>
</evidence>
<sequence>MFLCMFFFLFFSLVSIIFYILGLFFLYSNFSVLVEHSFCVFNSVNVELSLYVDWVSLMFLSFVFFISSMIMVYSSSYMENEKNFNRFIYLMFLFVFSMMVVIMSSNLVFLLLGWDGLGLVSYALVIYYQNVKSLNAGMITVLSNRIGDSALLLGIVFMMDTGSWNFQGVMNFSGENSSKFLLGLLILLASFTKSAQIPFSAWLPAAMAAPTPVSSLVHSSTLVTAGVYLLFRFSDLLSEDVKNFFLFFSLFTMFMAGVAANLEFDLKKIIALSTLSQLGMMMVIYFCGSKDLAFFHLIIHALFKALLFMCSGLIIHSFMGSQDIRFMGGLVKFFPITSSCFCVSNMALCGFPFLSGFYSKDLVAEVFSMNISSMIIFIFFFLSIGLTVSYSMRLILYVFIGQFNFLTLSMLSEESNKVMVKSMVGLVLLVIFKGSLIYWVGFSTPYFVVLPLEMKFLTLVMIFFGVVLGFEFYKLGSMYFSSMMSVHQILMFFSGMWNLPILSLAYFNPKTLLLGKLYMKSMDLGWAEFYGSKGLFFFIQNLTQIFQLFSRNHLKLYLFIVWGFIFFFFLVFI</sequence>
<keyword evidence="12 17" id="KW-0520">NAD</keyword>
<evidence type="ECO:0000256" key="2">
    <source>
        <dbReference type="ARBA" id="ARBA00004448"/>
    </source>
</evidence>
<accession>A0A343C5D0</accession>
<feature type="domain" description="NADH:quinone oxidoreductase/Mrp antiporter transmembrane" evidence="18">
    <location>
        <begin position="104"/>
        <end position="384"/>
    </location>
</feature>
<protein>
    <recommendedName>
        <fullName evidence="4 17">NADH-ubiquinone oxidoreductase chain 5</fullName>
        <ecNumber evidence="3 17">7.1.1.2</ecNumber>
    </recommendedName>
</protein>
<feature type="transmembrane region" description="Helical" evidence="17">
    <location>
        <begin position="485"/>
        <end position="507"/>
    </location>
</feature>
<dbReference type="EC" id="7.1.1.2" evidence="3 17"/>
<evidence type="ECO:0000259" key="19">
    <source>
        <dbReference type="Pfam" id="PF00662"/>
    </source>
</evidence>
<feature type="transmembrane region" description="Helical" evidence="17">
    <location>
        <begin position="527"/>
        <end position="549"/>
    </location>
</feature>
<keyword evidence="5 17" id="KW-0813">Transport</keyword>
<feature type="domain" description="NADH dehydrogenase subunit 5 C-terminal" evidence="20">
    <location>
        <begin position="390"/>
        <end position="571"/>
    </location>
</feature>
<evidence type="ECO:0000256" key="5">
    <source>
        <dbReference type="ARBA" id="ARBA00022448"/>
    </source>
</evidence>
<dbReference type="AlphaFoldDB" id="A0A343C5D0"/>
<dbReference type="InterPro" id="IPR001750">
    <property type="entry name" value="ND/Mrp_TM"/>
</dbReference>
<geneLocation type="mitochondrion" evidence="21"/>
<keyword evidence="13 17" id="KW-0830">Ubiquinone</keyword>
<gene>
    <name evidence="21" type="primary">nad5</name>
</gene>
<proteinExistence type="inferred from homology"/>
<keyword evidence="8" id="KW-0999">Mitochondrion inner membrane</keyword>